<evidence type="ECO:0000313" key="1">
    <source>
        <dbReference type="EMBL" id="GLI94677.1"/>
    </source>
</evidence>
<reference evidence="1" key="1">
    <citation type="journal article" date="2023" name="Int. J. Syst. Evol. Microbiol.">
        <title>Methylocystis iwaonis sp. nov., a type II methane-oxidizing bacterium from surface soil of a rice paddy field in Japan, and emended description of the genus Methylocystis (ex Whittenbury et al. 1970) Bowman et al. 1993.</title>
        <authorList>
            <person name="Kaise H."/>
            <person name="Sawadogo J.B."/>
            <person name="Alam M.S."/>
            <person name="Ueno C."/>
            <person name="Dianou D."/>
            <person name="Shinjo R."/>
            <person name="Asakawa S."/>
        </authorList>
    </citation>
    <scope>NUCLEOTIDE SEQUENCE</scope>
    <source>
        <strain evidence="1">LMG27198</strain>
    </source>
</reference>
<protein>
    <submittedName>
        <fullName evidence="1">Uncharacterized protein</fullName>
    </submittedName>
</protein>
<proteinExistence type="predicted"/>
<dbReference type="EMBL" id="BSEC01000001">
    <property type="protein sequence ID" value="GLI94677.1"/>
    <property type="molecule type" value="Genomic_DNA"/>
</dbReference>
<dbReference type="AlphaFoldDB" id="A0A9W6GWZ6"/>
<sequence length="138" mass="16191">MEYKSIRKTIKIPDEVPEIFIWPRDISDFLGRMVPAFRELLESDPVVIEYDVDSEYLLLPFLGYMVAPIPRKKYSGFRWQAYREHIEGKEGIPYAIWLLGELEKYVARMKPRTLKGLAKLPKTSRDNHGFSLEVLTLD</sequence>
<dbReference type="Proteomes" id="UP001144323">
    <property type="component" value="Unassembled WGS sequence"/>
</dbReference>
<organism evidence="1 2">
    <name type="scientific">Methylocystis echinoides</name>
    <dbReference type="NCBI Taxonomy" id="29468"/>
    <lineage>
        <taxon>Bacteria</taxon>
        <taxon>Pseudomonadati</taxon>
        <taxon>Pseudomonadota</taxon>
        <taxon>Alphaproteobacteria</taxon>
        <taxon>Hyphomicrobiales</taxon>
        <taxon>Methylocystaceae</taxon>
        <taxon>Methylocystis</taxon>
    </lineage>
</organism>
<evidence type="ECO:0000313" key="2">
    <source>
        <dbReference type="Proteomes" id="UP001144323"/>
    </source>
</evidence>
<name>A0A9W6GWZ6_9HYPH</name>
<dbReference type="RefSeq" id="WP_281804818.1">
    <property type="nucleotide sequence ID" value="NZ_BSEC01000001.1"/>
</dbReference>
<keyword evidence="2" id="KW-1185">Reference proteome</keyword>
<comment type="caution">
    <text evidence="1">The sequence shown here is derived from an EMBL/GenBank/DDBJ whole genome shotgun (WGS) entry which is preliminary data.</text>
</comment>
<accession>A0A9W6GWZ6</accession>
<gene>
    <name evidence="1" type="ORF">LMG27198_36690</name>
</gene>